<accession>A0AAD8Y1U8</accession>
<feature type="compositionally biased region" description="Basic and acidic residues" evidence="8">
    <location>
        <begin position="739"/>
        <end position="748"/>
    </location>
</feature>
<dbReference type="InterPro" id="IPR005018">
    <property type="entry name" value="DOMON_domain"/>
</dbReference>
<feature type="transmembrane region" description="Helical" evidence="9">
    <location>
        <begin position="595"/>
        <end position="614"/>
    </location>
</feature>
<name>A0AAD8Y1U8_9STRA</name>
<feature type="domain" description="Cytochrome b561" evidence="12">
    <location>
        <begin position="520"/>
        <end position="726"/>
    </location>
</feature>
<comment type="caution">
    <text evidence="13">The sequence shown here is derived from an EMBL/GenBank/DDBJ whole genome shotgun (WGS) entry which is preliminary data.</text>
</comment>
<evidence type="ECO:0000256" key="9">
    <source>
        <dbReference type="SAM" id="Phobius"/>
    </source>
</evidence>
<evidence type="ECO:0000256" key="6">
    <source>
        <dbReference type="ARBA" id="ARBA00022989"/>
    </source>
</evidence>
<dbReference type="CDD" id="cd09631">
    <property type="entry name" value="DOMON_DOH"/>
    <property type="match status" value="2"/>
</dbReference>
<dbReference type="SMART" id="SM00664">
    <property type="entry name" value="DoH"/>
    <property type="match status" value="2"/>
</dbReference>
<evidence type="ECO:0000256" key="3">
    <source>
        <dbReference type="ARBA" id="ARBA00022692"/>
    </source>
</evidence>
<feature type="domain" description="DOMON" evidence="11">
    <location>
        <begin position="50"/>
        <end position="169"/>
    </location>
</feature>
<keyword evidence="3 9" id="KW-0812">Transmembrane</keyword>
<dbReference type="EMBL" id="JATAAI010000025">
    <property type="protein sequence ID" value="KAK1737500.1"/>
    <property type="molecule type" value="Genomic_DNA"/>
</dbReference>
<dbReference type="InterPro" id="IPR006593">
    <property type="entry name" value="Cyt_b561/ferric_Rdtase_TM"/>
</dbReference>
<evidence type="ECO:0000256" key="7">
    <source>
        <dbReference type="ARBA" id="ARBA00023136"/>
    </source>
</evidence>
<dbReference type="PROSITE" id="PS50939">
    <property type="entry name" value="CYTOCHROME_B561"/>
    <property type="match status" value="1"/>
</dbReference>
<dbReference type="GO" id="GO:0016020">
    <property type="term" value="C:membrane"/>
    <property type="evidence" value="ECO:0007669"/>
    <property type="project" value="UniProtKB-SubCell"/>
</dbReference>
<dbReference type="SMART" id="SM00665">
    <property type="entry name" value="B561"/>
    <property type="match status" value="1"/>
</dbReference>
<proteinExistence type="predicted"/>
<dbReference type="AlphaFoldDB" id="A0AAD8Y1U8"/>
<dbReference type="Gene3D" id="1.20.120.1770">
    <property type="match status" value="1"/>
</dbReference>
<keyword evidence="7 9" id="KW-0472">Membrane</keyword>
<dbReference type="InterPro" id="IPR045266">
    <property type="entry name" value="DOH_DOMON"/>
</dbReference>
<keyword evidence="6 9" id="KW-1133">Transmembrane helix</keyword>
<keyword evidence="4 10" id="KW-0732">Signal</keyword>
<feature type="region of interest" description="Disordered" evidence="8">
    <location>
        <begin position="739"/>
        <end position="765"/>
    </location>
</feature>
<dbReference type="PROSITE" id="PS50836">
    <property type="entry name" value="DOMON"/>
    <property type="match status" value="2"/>
</dbReference>
<dbReference type="Proteomes" id="UP001224775">
    <property type="component" value="Unassembled WGS sequence"/>
</dbReference>
<organism evidence="13 14">
    <name type="scientific">Skeletonema marinoi</name>
    <dbReference type="NCBI Taxonomy" id="267567"/>
    <lineage>
        <taxon>Eukaryota</taxon>
        <taxon>Sar</taxon>
        <taxon>Stramenopiles</taxon>
        <taxon>Ochrophyta</taxon>
        <taxon>Bacillariophyta</taxon>
        <taxon>Coscinodiscophyceae</taxon>
        <taxon>Thalassiosirophycidae</taxon>
        <taxon>Thalassiosirales</taxon>
        <taxon>Skeletonemataceae</taxon>
        <taxon>Skeletonema</taxon>
        <taxon>Skeletonema marinoi-dohrnii complex</taxon>
    </lineage>
</organism>
<keyword evidence="14" id="KW-1185">Reference proteome</keyword>
<evidence type="ECO:0000256" key="4">
    <source>
        <dbReference type="ARBA" id="ARBA00022729"/>
    </source>
</evidence>
<evidence type="ECO:0000256" key="8">
    <source>
        <dbReference type="SAM" id="MobiDB-lite"/>
    </source>
</evidence>
<evidence type="ECO:0000313" key="13">
    <source>
        <dbReference type="EMBL" id="KAK1737500.1"/>
    </source>
</evidence>
<reference evidence="13" key="1">
    <citation type="submission" date="2023-06" db="EMBL/GenBank/DDBJ databases">
        <title>Survivors Of The Sea: Transcriptome response of Skeletonema marinoi to long-term dormancy.</title>
        <authorList>
            <person name="Pinder M.I.M."/>
            <person name="Kourtchenko O."/>
            <person name="Robertson E.K."/>
            <person name="Larsson T."/>
            <person name="Maumus F."/>
            <person name="Osuna-Cruz C.M."/>
            <person name="Vancaester E."/>
            <person name="Stenow R."/>
            <person name="Vandepoele K."/>
            <person name="Ploug H."/>
            <person name="Bruchert V."/>
            <person name="Godhe A."/>
            <person name="Topel M."/>
        </authorList>
    </citation>
    <scope>NUCLEOTIDE SEQUENCE</scope>
    <source>
        <strain evidence="13">R05AC</strain>
    </source>
</reference>
<feature type="signal peptide" evidence="10">
    <location>
        <begin position="1"/>
        <end position="36"/>
    </location>
</feature>
<evidence type="ECO:0000259" key="12">
    <source>
        <dbReference type="PROSITE" id="PS50939"/>
    </source>
</evidence>
<comment type="subcellular location">
    <subcellularLocation>
        <location evidence="1">Membrane</location>
    </subcellularLocation>
</comment>
<feature type="chain" id="PRO_5042121939" evidence="10">
    <location>
        <begin position="37"/>
        <end position="765"/>
    </location>
</feature>
<sequence length="765" mass="82743">MRFLSVLLATLVAAKLHNRILMVLVLTISTFVTAAADCSSNFCESVLKDGFLTLRYKLNEPDDTITMEVTYEGDAWVGLAFSDASESMAGSIAVMASSEVSPQKYQLIAPTFPVESAFELMSPEEQTLVDASCDLIDGQTVLKFTTQLLADETPFAISLGENHLLWAYGRSPTIGYHSNRSPFTLNLAKAIDDSDVETLGTVIPTASPADGEMKVGDDICITGYIMDSYCIDLGHFLDNDDTVTLREPEEHSFHCLLDLPVCYNSGFNVLGEKDHKLDCIVLDIGLMTRKPNVQSDTHYTCDTCSGGASDAVAGYRATVKGTVKEMGDGTKSVTGQPLLSNIQMLDASVVCESPAPQTVCLSMDDVEQAPAQVPEPVEEPEPVEKTEEPEPEPCSLDFCVELSVSYLLAYTVNGDGTITMELTYDGNGWVGIGFSENGMMVGSDAVIGSTDVGIPQKYRLTALSVDTDTAIQLMSPEEQTLTDATVEFKDGQTVMKFTKIMKEPNQIEISMGKNNMLGAYGARPTIGLHARKMNFSINLSSGAAEEKAIPFMSAWLAHGIIAFIAWGVLVPTAVQSAIMRSLFKGPTWFKLHQNINATAMALTVVVFAIGVAVTSKEGAVHFENSHERMGLAMFIIAVLQVLDGAKRPHAPGSGEEKTLSRKAWEIGHRLGGAALLACGFWQMDSGIKLYAIKFNGAGSSQENSVILGYWVWIGFVVAMLVIGGVYFKLLRSELKSVDQNDDGSKEEQVNTTAHISREVDEEADA</sequence>
<protein>
    <submittedName>
        <fullName evidence="13">Cytochrome b561 and DOMON domain-containing protein</fullName>
    </submittedName>
</protein>
<feature type="domain" description="DOMON" evidence="11">
    <location>
        <begin position="404"/>
        <end position="521"/>
    </location>
</feature>
<evidence type="ECO:0000256" key="10">
    <source>
        <dbReference type="SAM" id="SignalP"/>
    </source>
</evidence>
<evidence type="ECO:0000259" key="11">
    <source>
        <dbReference type="PROSITE" id="PS50836"/>
    </source>
</evidence>
<keyword evidence="5" id="KW-0249">Electron transport</keyword>
<gene>
    <name evidence="13" type="ORF">QTG54_011786</name>
</gene>
<dbReference type="CDD" id="cd08760">
    <property type="entry name" value="Cyt_b561_FRRS1_like"/>
    <property type="match status" value="1"/>
</dbReference>
<evidence type="ECO:0000256" key="2">
    <source>
        <dbReference type="ARBA" id="ARBA00022448"/>
    </source>
</evidence>
<dbReference type="PANTHER" id="PTHR23130:SF171">
    <property type="entry name" value="OS01G0895300 PROTEIN"/>
    <property type="match status" value="1"/>
</dbReference>
<feature type="transmembrane region" description="Helical" evidence="9">
    <location>
        <begin position="709"/>
        <end position="727"/>
    </location>
</feature>
<evidence type="ECO:0000256" key="5">
    <source>
        <dbReference type="ARBA" id="ARBA00022982"/>
    </source>
</evidence>
<evidence type="ECO:0000256" key="1">
    <source>
        <dbReference type="ARBA" id="ARBA00004370"/>
    </source>
</evidence>
<evidence type="ECO:0000313" key="14">
    <source>
        <dbReference type="Proteomes" id="UP001224775"/>
    </source>
</evidence>
<dbReference type="PANTHER" id="PTHR23130">
    <property type="entry name" value="CYTOCHROME B561 AND DOMON DOMAIN-CONTAINING PROTEIN"/>
    <property type="match status" value="1"/>
</dbReference>
<feature type="transmembrane region" description="Helical" evidence="9">
    <location>
        <begin position="555"/>
        <end position="574"/>
    </location>
</feature>
<keyword evidence="2" id="KW-0813">Transport</keyword>
<dbReference type="Pfam" id="PF03351">
    <property type="entry name" value="DOMON"/>
    <property type="match status" value="1"/>
</dbReference>
<feature type="region of interest" description="Disordered" evidence="8">
    <location>
        <begin position="369"/>
        <end position="392"/>
    </location>
</feature>